<gene>
    <name evidence="1" type="ORF">KAM435_39170</name>
    <name evidence="2" type="ORF">KAM436_39290</name>
</gene>
<evidence type="ECO:0000313" key="4">
    <source>
        <dbReference type="Proteomes" id="UP000887228"/>
    </source>
</evidence>
<comment type="caution">
    <text evidence="1">The sequence shown here is derived from an EMBL/GenBank/DDBJ whole genome shotgun (WGS) entry which is preliminary data.</text>
</comment>
<reference evidence="1 4" key="1">
    <citation type="submission" date="2021-07" db="EMBL/GenBank/DDBJ databases">
        <title>Whole genome sequencing of carbapenem-resistant Pseudomonas spp. isolated in Japan.</title>
        <authorList>
            <person name="Suzuki M."/>
            <person name="Maehana S."/>
            <person name="Kitasato H."/>
        </authorList>
    </citation>
    <scope>NUCLEOTIDE SEQUENCE</scope>
    <source>
        <strain evidence="1">KAM435</strain>
        <strain evidence="2 4">KAM436</strain>
    </source>
</reference>
<organism evidence="1 3">
    <name type="scientific">Aquipseudomonas alcaligenes</name>
    <name type="common">Pseudomonas alcaligenes</name>
    <dbReference type="NCBI Taxonomy" id="43263"/>
    <lineage>
        <taxon>Bacteria</taxon>
        <taxon>Pseudomonadati</taxon>
        <taxon>Pseudomonadota</taxon>
        <taxon>Gammaproteobacteria</taxon>
        <taxon>Pseudomonadales</taxon>
        <taxon>Pseudomonadaceae</taxon>
        <taxon>Aquipseudomonas</taxon>
    </lineage>
</organism>
<evidence type="ECO:0000313" key="1">
    <source>
        <dbReference type="EMBL" id="GIZ90590.1"/>
    </source>
</evidence>
<dbReference type="EMBL" id="BPMT01000026">
    <property type="protein sequence ID" value="GIZ94961.1"/>
    <property type="molecule type" value="Genomic_DNA"/>
</dbReference>
<dbReference type="Proteomes" id="UP000887212">
    <property type="component" value="Unassembled WGS sequence"/>
</dbReference>
<dbReference type="EMBL" id="BPMS01000028">
    <property type="protein sequence ID" value="GIZ90590.1"/>
    <property type="molecule type" value="Genomic_DNA"/>
</dbReference>
<accession>A0AA37CJ46</accession>
<sequence>MPSGQFLSTMLLHNGRQRALEESLGAPRYHEIRPESSLAENIRSFIGEASYNSIQHDLTTLPADALYERVKASIPQIAEMFLFGGFSLQMAKVALELHAVLEASSRPWDSREDLKLDLVLHLLVMSIPVFLIRECLIASYSRIQSIYPIAGLFAESDEFDGVDHRSPLYDSEPEIALALAADIPAASSTIRFHSATDYADFYLESAQAFLLSATHDGGSSRAISTVCEEGRIFWKDAIEVITKMAPQGSSLARLESHAQYEPPNHVATVSQEILLAARTYNKAVLDLLTSVCNEDDNDRIDIKLSQVKQRIAEIAAAPSADGYKELGELSQQASALTEENNKLLLHRLDQLDLFRRHAEEFKQAGGCAVDIDPKQLDADKVGIEAIADTQALSRSDIEIELLEANSRLEEELRVSKAENRRLESLVTRLHDRSPEGANEELVELARRQALGQPLNPEQILRFYKLIGSDRVDILDSAWKSARDSMNFKEPGRLFEMLGKLVFDYLDGVRAGEPMGALGIQLFAGGFAAKESLTVQRDVRMRAQREFSYRGESRFFAYRLRIANGWGPVEGMRLYFDVLDDRLVIAYVGEHLEQASTN</sequence>
<evidence type="ECO:0000313" key="2">
    <source>
        <dbReference type="EMBL" id="GIZ94961.1"/>
    </source>
</evidence>
<dbReference type="AlphaFoldDB" id="A0AA37CJ46"/>
<name>A0AA37CJ46_AQUAC</name>
<protein>
    <submittedName>
        <fullName evidence="1">Uncharacterized protein</fullName>
    </submittedName>
</protein>
<dbReference type="Proteomes" id="UP000887228">
    <property type="component" value="Unassembled WGS sequence"/>
</dbReference>
<proteinExistence type="predicted"/>
<evidence type="ECO:0000313" key="3">
    <source>
        <dbReference type="Proteomes" id="UP000887212"/>
    </source>
</evidence>